<dbReference type="eggNOG" id="COG1316">
    <property type="taxonomic scope" value="Bacteria"/>
</dbReference>
<feature type="transmembrane region" description="Helical" evidence="2">
    <location>
        <begin position="16"/>
        <end position="38"/>
    </location>
</feature>
<keyword evidence="2" id="KW-0812">Transmembrane</keyword>
<gene>
    <name evidence="4" type="ORF">CP373A1_08190</name>
</gene>
<dbReference type="Gene3D" id="3.40.630.190">
    <property type="entry name" value="LCP protein"/>
    <property type="match status" value="1"/>
</dbReference>
<reference evidence="4 5" key="1">
    <citation type="submission" date="2016-06" db="EMBL/GenBank/DDBJ databases">
        <authorList>
            <person name="Kjaerup R.B."/>
            <person name="Dalgaard T.S."/>
            <person name="Juul-Madsen H.R."/>
        </authorList>
    </citation>
    <scope>NUCLEOTIDE SEQUENCE [LARGE SCALE GENOMIC DNA]</scope>
    <source>
        <strain evidence="4 5">373-A1</strain>
    </source>
</reference>
<evidence type="ECO:0000256" key="2">
    <source>
        <dbReference type="SAM" id="Phobius"/>
    </source>
</evidence>
<proteinExistence type="inferred from homology"/>
<dbReference type="Pfam" id="PF03793">
    <property type="entry name" value="PASTA"/>
    <property type="match status" value="2"/>
</dbReference>
<dbReference type="Pfam" id="PF03816">
    <property type="entry name" value="LytR_cpsA_psr"/>
    <property type="match status" value="1"/>
</dbReference>
<dbReference type="PROSITE" id="PS51178">
    <property type="entry name" value="PASTA"/>
    <property type="match status" value="1"/>
</dbReference>
<accession>A0A1B8RNU3</accession>
<dbReference type="CDD" id="cd06577">
    <property type="entry name" value="PASTA_pknB"/>
    <property type="match status" value="2"/>
</dbReference>
<dbReference type="InterPro" id="IPR050922">
    <property type="entry name" value="LytR/CpsA/Psr_CW_biosynth"/>
</dbReference>
<dbReference type="PANTHER" id="PTHR33392">
    <property type="entry name" value="POLYISOPRENYL-TEICHOIC ACID--PEPTIDOGLYCAN TEICHOIC ACID TRANSFERASE TAGU"/>
    <property type="match status" value="1"/>
</dbReference>
<comment type="similarity">
    <text evidence="1">Belongs to the LytR/CpsA/Psr (LCP) family.</text>
</comment>
<dbReference type="PANTHER" id="PTHR33392:SF6">
    <property type="entry name" value="POLYISOPRENYL-TEICHOIC ACID--PEPTIDOGLYCAN TEICHOIC ACID TRANSFERASE TAGU"/>
    <property type="match status" value="1"/>
</dbReference>
<name>A0A1B8RNU3_9CLOT</name>
<dbReference type="AlphaFoldDB" id="A0A1B8RNU3"/>
<feature type="domain" description="PASTA" evidence="3">
    <location>
        <begin position="378"/>
        <end position="446"/>
    </location>
</feature>
<organism evidence="4 5">
    <name type="scientific">Clostridium paraputrificum</name>
    <dbReference type="NCBI Taxonomy" id="29363"/>
    <lineage>
        <taxon>Bacteria</taxon>
        <taxon>Bacillati</taxon>
        <taxon>Bacillota</taxon>
        <taxon>Clostridia</taxon>
        <taxon>Eubacteriales</taxon>
        <taxon>Clostridiaceae</taxon>
        <taxon>Clostridium</taxon>
    </lineage>
</organism>
<dbReference type="Proteomes" id="UP000092714">
    <property type="component" value="Unassembled WGS sequence"/>
</dbReference>
<evidence type="ECO:0000313" key="4">
    <source>
        <dbReference type="EMBL" id="OBY10487.1"/>
    </source>
</evidence>
<keyword evidence="5" id="KW-1185">Reference proteome</keyword>
<dbReference type="InterPro" id="IPR004474">
    <property type="entry name" value="LytR_CpsA_psr"/>
</dbReference>
<keyword evidence="2" id="KW-1133">Transmembrane helix</keyword>
<comment type="caution">
    <text evidence="4">The sequence shown here is derived from an EMBL/GenBank/DDBJ whole genome shotgun (WGS) entry which is preliminary data.</text>
</comment>
<dbReference type="NCBIfam" id="TIGR00350">
    <property type="entry name" value="lytR_cpsA_psr"/>
    <property type="match status" value="1"/>
</dbReference>
<dbReference type="InterPro" id="IPR005543">
    <property type="entry name" value="PASTA_dom"/>
</dbReference>
<dbReference type="SMART" id="SM00740">
    <property type="entry name" value="PASTA"/>
    <property type="match status" value="2"/>
</dbReference>
<dbReference type="RefSeq" id="WP_051195946.1">
    <property type="nucleotide sequence ID" value="NZ_JAJMRL010000001.1"/>
</dbReference>
<evidence type="ECO:0000313" key="5">
    <source>
        <dbReference type="Proteomes" id="UP000092714"/>
    </source>
</evidence>
<keyword evidence="2" id="KW-0472">Membrane</keyword>
<evidence type="ECO:0000259" key="3">
    <source>
        <dbReference type="PROSITE" id="PS51178"/>
    </source>
</evidence>
<dbReference type="EMBL" id="MAPZ01000019">
    <property type="protein sequence ID" value="OBY10487.1"/>
    <property type="molecule type" value="Genomic_DNA"/>
</dbReference>
<protein>
    <recommendedName>
        <fullName evidence="3">PASTA domain-containing protein</fullName>
    </recommendedName>
</protein>
<dbReference type="GeneID" id="42777894"/>
<sequence length="517" mass="57972">MKPEKDKKKMSKKTKIIITISIILALLVGSVVFGYFYVRSKIYSNSDISDITTEDSFEEVPGITNILLIGTDARDLNERARSDSIIIATIDNNTKKLKLSSIMRDTFVDIPGYGEQKINAALALGGPELLMKTIKENFNFTLDKYVMVNFWGFEDIIDGIGGIEVDVKDYEIPEINKFIGEVRDVKSPPLTTPGLQHLDGQQALAYARIRKVGNGSYERTERQRRVLDIVAEKMMDVSVVKYPGLLYDLLPSVKTNIEPLTLLNYAYTVSKFGELKFEQLQIPATELSQGGLYRNKGWVLLTDKEQNGKILNDFIYNDKPYSSEDIDKDHFNSIMANYNALNNEYKQQHGEPTHIEENDDELDKIEQEKPSNNTTDPEVPKLVKVPSVVGLSKDTAISELNKKELKANVKEIDVTDENQSGKVISISPGVGSEVERGSEVTINIGKYVGVEIPNLVGESESNAREKLRALKLNCFVEYVTDGATEANNGMVKTVFGVGTHVKEWTEVKILVYKYVNE</sequence>
<evidence type="ECO:0000256" key="1">
    <source>
        <dbReference type="ARBA" id="ARBA00006068"/>
    </source>
</evidence>
<dbReference type="Gene3D" id="3.30.10.20">
    <property type="match status" value="1"/>
</dbReference>